<dbReference type="GO" id="GO:0005886">
    <property type="term" value="C:plasma membrane"/>
    <property type="evidence" value="ECO:0007669"/>
    <property type="project" value="UniProtKB-SubCell"/>
</dbReference>
<dbReference type="PROSITE" id="PS51085">
    <property type="entry name" value="2FE2S_FER_2"/>
    <property type="match status" value="1"/>
</dbReference>
<dbReference type="InterPro" id="IPR034804">
    <property type="entry name" value="SQR/QFR_C/D"/>
</dbReference>
<dbReference type="InterPro" id="IPR029787">
    <property type="entry name" value="Nucleotide_cyclase"/>
</dbReference>
<dbReference type="SUPFAM" id="SSF54292">
    <property type="entry name" value="2Fe-2S ferredoxin-like"/>
    <property type="match status" value="1"/>
</dbReference>
<dbReference type="GO" id="GO:0006171">
    <property type="term" value="P:cAMP biosynthetic process"/>
    <property type="evidence" value="ECO:0007669"/>
    <property type="project" value="TreeGrafter"/>
</dbReference>
<keyword evidence="3 4" id="KW-0472">Membrane</keyword>
<dbReference type="Proteomes" id="UP000255265">
    <property type="component" value="Unassembled WGS sequence"/>
</dbReference>
<organism evidence="7 8">
    <name type="scientific">Pseudacidovorax intermedius</name>
    <dbReference type="NCBI Taxonomy" id="433924"/>
    <lineage>
        <taxon>Bacteria</taxon>
        <taxon>Pseudomonadati</taxon>
        <taxon>Pseudomonadota</taxon>
        <taxon>Betaproteobacteria</taxon>
        <taxon>Burkholderiales</taxon>
        <taxon>Comamonadaceae</taxon>
        <taxon>Pseudacidovorax</taxon>
    </lineage>
</organism>
<dbReference type="SUPFAM" id="SSF55073">
    <property type="entry name" value="Nucleotide cyclase"/>
    <property type="match status" value="1"/>
</dbReference>
<feature type="transmembrane region" description="Helical" evidence="4">
    <location>
        <begin position="71"/>
        <end position="89"/>
    </location>
</feature>
<dbReference type="AlphaFoldDB" id="A0A370FK87"/>
<dbReference type="CDD" id="cd07302">
    <property type="entry name" value="CHD"/>
    <property type="match status" value="1"/>
</dbReference>
<dbReference type="OrthoDB" id="9806704at2"/>
<dbReference type="GO" id="GO:0004016">
    <property type="term" value="F:adenylate cyclase activity"/>
    <property type="evidence" value="ECO:0007669"/>
    <property type="project" value="UniProtKB-ARBA"/>
</dbReference>
<feature type="transmembrane region" description="Helical" evidence="4">
    <location>
        <begin position="101"/>
        <end position="121"/>
    </location>
</feature>
<keyword evidence="4" id="KW-0812">Transmembrane</keyword>
<accession>A0A370FK87</accession>
<dbReference type="RefSeq" id="WP_114802315.1">
    <property type="nucleotide sequence ID" value="NZ_QQAV01000002.1"/>
</dbReference>
<name>A0A370FK87_9BURK</name>
<dbReference type="Gene3D" id="3.10.20.30">
    <property type="match status" value="1"/>
</dbReference>
<gene>
    <name evidence="7" type="ORF">DFR41_102173</name>
</gene>
<keyword evidence="2" id="KW-1003">Cell membrane</keyword>
<sequence>MSPPPPVAAPAAPAPFSLRSRRDLRWASGLVLMAYVTLHLLNHALGLVSLGVAEGALGPLRAIWHSWPGTLLLYGAVAVHLALAFVALWERRSLRMPPSQGLRIVLGFALPLLLASHLASMRGGYTLFGLNGSYARVVDGLWGSAGGIFQIIALATAWTHGCMGLHFALRANSRWRRAQPLLLAAAVLLPTLAALGFVAMGREWQFAPGLVTAPDAVQGHRLGMLAEHGQDLYVTLLAACLLARLARGRLHRLSGARMLTLRYPDRSVQVPVGWSVLEASRAHGIAHLSLCGGRARCSTCRVRVAGPAGHCPPPGPDEQRTLARVRAGAQVRLACQLRPTGDLEVSPLLGAGGAAEGHRPRLDGEREVAVLFVDLRRWSGLAERQWPFDLVYVLDRYFALVGRAVREAGGVPNQFIGDSVMALFGLEEGLDLACRRAFRAAALISARLRAWSTDFEREFGQPLDFGMGLHAGTAAVGEVGHLDVQSFTAVGEVVNTASRLQEQTKAAGAALVASRFAVRHAGLSPAAGEMRRIDVRGRREPIEVVAWSAEALAVAVQGQGGSPLL</sequence>
<dbReference type="InterPro" id="IPR050697">
    <property type="entry name" value="Adenylyl/Guanylyl_Cyclase_3/4"/>
</dbReference>
<feature type="domain" description="Guanylate cyclase" evidence="5">
    <location>
        <begin position="369"/>
        <end position="501"/>
    </location>
</feature>
<evidence type="ECO:0000256" key="2">
    <source>
        <dbReference type="ARBA" id="ARBA00022475"/>
    </source>
</evidence>
<dbReference type="InterPro" id="IPR001041">
    <property type="entry name" value="2Fe-2S_ferredoxin-type"/>
</dbReference>
<evidence type="ECO:0000256" key="3">
    <source>
        <dbReference type="ARBA" id="ARBA00023136"/>
    </source>
</evidence>
<dbReference type="SUPFAM" id="SSF81343">
    <property type="entry name" value="Fumarate reductase respiratory complex transmembrane subunits"/>
    <property type="match status" value="1"/>
</dbReference>
<keyword evidence="4" id="KW-1133">Transmembrane helix</keyword>
<dbReference type="SMART" id="SM00044">
    <property type="entry name" value="CYCc"/>
    <property type="match status" value="1"/>
</dbReference>
<evidence type="ECO:0000313" key="7">
    <source>
        <dbReference type="EMBL" id="RDI27140.1"/>
    </source>
</evidence>
<dbReference type="GO" id="GO:0035556">
    <property type="term" value="P:intracellular signal transduction"/>
    <property type="evidence" value="ECO:0007669"/>
    <property type="project" value="InterPro"/>
</dbReference>
<reference evidence="7 8" key="1">
    <citation type="submission" date="2018-07" db="EMBL/GenBank/DDBJ databases">
        <title>Genomic Encyclopedia of Type Strains, Phase IV (KMG-IV): sequencing the most valuable type-strain genomes for metagenomic binning, comparative biology and taxonomic classification.</title>
        <authorList>
            <person name="Goeker M."/>
        </authorList>
    </citation>
    <scope>NUCLEOTIDE SEQUENCE [LARGE SCALE GENOMIC DNA]</scope>
    <source>
        <strain evidence="7 8">DSM 21352</strain>
    </source>
</reference>
<dbReference type="GO" id="GO:0051536">
    <property type="term" value="F:iron-sulfur cluster binding"/>
    <property type="evidence" value="ECO:0007669"/>
    <property type="project" value="InterPro"/>
</dbReference>
<dbReference type="InterPro" id="IPR036010">
    <property type="entry name" value="2Fe-2S_ferredoxin-like_sf"/>
</dbReference>
<evidence type="ECO:0000256" key="1">
    <source>
        <dbReference type="ARBA" id="ARBA00004651"/>
    </source>
</evidence>
<feature type="transmembrane region" description="Helical" evidence="4">
    <location>
        <begin position="141"/>
        <end position="169"/>
    </location>
</feature>
<keyword evidence="8" id="KW-1185">Reference proteome</keyword>
<evidence type="ECO:0000313" key="8">
    <source>
        <dbReference type="Proteomes" id="UP000255265"/>
    </source>
</evidence>
<protein>
    <submittedName>
        <fullName evidence="7">Adenylate cyclase</fullName>
    </submittedName>
</protein>
<dbReference type="PROSITE" id="PS50125">
    <property type="entry name" value="GUANYLATE_CYCLASE_2"/>
    <property type="match status" value="1"/>
</dbReference>
<dbReference type="Pfam" id="PF00211">
    <property type="entry name" value="Guanylate_cyc"/>
    <property type="match status" value="1"/>
</dbReference>
<feature type="domain" description="2Fe-2S ferredoxin-type" evidence="6">
    <location>
        <begin position="257"/>
        <end position="351"/>
    </location>
</feature>
<dbReference type="PANTHER" id="PTHR43081">
    <property type="entry name" value="ADENYLATE CYCLASE, TERMINAL-DIFFERENTIATION SPECIFIC-RELATED"/>
    <property type="match status" value="1"/>
</dbReference>
<dbReference type="InterPro" id="IPR012675">
    <property type="entry name" value="Beta-grasp_dom_sf"/>
</dbReference>
<evidence type="ECO:0000259" key="6">
    <source>
        <dbReference type="PROSITE" id="PS51085"/>
    </source>
</evidence>
<dbReference type="STRING" id="433924.NS331_02325"/>
<comment type="caution">
    <text evidence="7">The sequence shown here is derived from an EMBL/GenBank/DDBJ whole genome shotgun (WGS) entry which is preliminary data.</text>
</comment>
<proteinExistence type="predicted"/>
<dbReference type="InterPro" id="IPR001054">
    <property type="entry name" value="A/G_cyclase"/>
</dbReference>
<dbReference type="EMBL" id="QQAV01000002">
    <property type="protein sequence ID" value="RDI27140.1"/>
    <property type="molecule type" value="Genomic_DNA"/>
</dbReference>
<dbReference type="Gene3D" id="3.30.70.1230">
    <property type="entry name" value="Nucleotide cyclase"/>
    <property type="match status" value="1"/>
</dbReference>
<dbReference type="CDD" id="cd00207">
    <property type="entry name" value="fer2"/>
    <property type="match status" value="1"/>
</dbReference>
<comment type="subcellular location">
    <subcellularLocation>
        <location evidence="1">Cell membrane</location>
        <topology evidence="1">Multi-pass membrane protein</topology>
    </subcellularLocation>
</comment>
<dbReference type="PANTHER" id="PTHR43081:SF17">
    <property type="entry name" value="BLL5647 PROTEIN"/>
    <property type="match status" value="1"/>
</dbReference>
<evidence type="ECO:0000256" key="4">
    <source>
        <dbReference type="SAM" id="Phobius"/>
    </source>
</evidence>
<evidence type="ECO:0000259" key="5">
    <source>
        <dbReference type="PROSITE" id="PS50125"/>
    </source>
</evidence>
<dbReference type="Pfam" id="PF00111">
    <property type="entry name" value="Fer2"/>
    <property type="match status" value="1"/>
</dbReference>
<feature type="transmembrane region" description="Helical" evidence="4">
    <location>
        <begin position="181"/>
        <end position="200"/>
    </location>
</feature>
<feature type="transmembrane region" description="Helical" evidence="4">
    <location>
        <begin position="26"/>
        <end position="51"/>
    </location>
</feature>